<proteinExistence type="predicted"/>
<accession>A0A430HJ29</accession>
<organism evidence="2 3">
    <name type="scientific">Massilia atriviolacea</name>
    <dbReference type="NCBI Taxonomy" id="2495579"/>
    <lineage>
        <taxon>Bacteria</taxon>
        <taxon>Pseudomonadati</taxon>
        <taxon>Pseudomonadota</taxon>
        <taxon>Betaproteobacteria</taxon>
        <taxon>Burkholderiales</taxon>
        <taxon>Oxalobacteraceae</taxon>
        <taxon>Telluria group</taxon>
        <taxon>Massilia</taxon>
    </lineage>
</organism>
<dbReference type="OrthoDB" id="9769113at2"/>
<dbReference type="PANTHER" id="PTHR43245">
    <property type="entry name" value="BIFUNCTIONAL POLYMYXIN RESISTANCE PROTEIN ARNA"/>
    <property type="match status" value="1"/>
</dbReference>
<keyword evidence="3" id="KW-1185">Reference proteome</keyword>
<dbReference type="Pfam" id="PF01370">
    <property type="entry name" value="Epimerase"/>
    <property type="match status" value="1"/>
</dbReference>
<comment type="caution">
    <text evidence="2">The sequence shown here is derived from an EMBL/GenBank/DDBJ whole genome shotgun (WGS) entry which is preliminary data.</text>
</comment>
<evidence type="ECO:0000313" key="2">
    <source>
        <dbReference type="EMBL" id="RSZ57518.1"/>
    </source>
</evidence>
<dbReference type="InterPro" id="IPR050177">
    <property type="entry name" value="Lipid_A_modif_metabolic_enz"/>
</dbReference>
<sequence>MAPVPAPSYTVLGAEGFVGRRLASSLRAGGHAVYAPQRGDPALFARALGRVIYCAGLTADYARRPFDTVQAHVGLLARILQEADFEHLVYLSSTRLYDSLGEHGGVPVDEDTALLLNPHEARHLYDLSKALGENLCLHAAGGRAAVARLACVYDWAPGAPGFLSEWLQRAMREKDLHLDSSGGVVRDYIHLDDVVAALAAMAAQRSTGVVNVASGEQVSNAELAQVFRRHGWSVSLARDSARAHPAPCTVERLAQLGVAPRRVRAVIEHCLGGEAWRAAH</sequence>
<name>A0A430HJ29_9BURK</name>
<dbReference type="EMBL" id="RXLQ01000009">
    <property type="protein sequence ID" value="RSZ57518.1"/>
    <property type="molecule type" value="Genomic_DNA"/>
</dbReference>
<evidence type="ECO:0000313" key="3">
    <source>
        <dbReference type="Proteomes" id="UP000278085"/>
    </source>
</evidence>
<reference evidence="2 3" key="1">
    <citation type="submission" date="2018-12" db="EMBL/GenBank/DDBJ databases">
        <authorList>
            <person name="Yang E."/>
        </authorList>
    </citation>
    <scope>NUCLEOTIDE SEQUENCE [LARGE SCALE GENOMIC DNA]</scope>
    <source>
        <strain evidence="2 3">SOD</strain>
    </source>
</reference>
<gene>
    <name evidence="2" type="ORF">EJB06_17605</name>
</gene>
<dbReference type="AlphaFoldDB" id="A0A430HJ29"/>
<evidence type="ECO:0000259" key="1">
    <source>
        <dbReference type="Pfam" id="PF01370"/>
    </source>
</evidence>
<dbReference type="InterPro" id="IPR001509">
    <property type="entry name" value="Epimerase_deHydtase"/>
</dbReference>
<dbReference type="InterPro" id="IPR036291">
    <property type="entry name" value="NAD(P)-bd_dom_sf"/>
</dbReference>
<dbReference type="Gene3D" id="3.40.50.720">
    <property type="entry name" value="NAD(P)-binding Rossmann-like Domain"/>
    <property type="match status" value="1"/>
</dbReference>
<feature type="domain" description="NAD-dependent epimerase/dehydratase" evidence="1">
    <location>
        <begin position="10"/>
        <end position="213"/>
    </location>
</feature>
<dbReference type="SUPFAM" id="SSF51735">
    <property type="entry name" value="NAD(P)-binding Rossmann-fold domains"/>
    <property type="match status" value="1"/>
</dbReference>
<dbReference type="Proteomes" id="UP000278085">
    <property type="component" value="Unassembled WGS sequence"/>
</dbReference>
<protein>
    <submittedName>
        <fullName evidence="2">NAD-dependent epimerase/dehydratase family protein</fullName>
    </submittedName>
</protein>